<evidence type="ECO:0000313" key="2">
    <source>
        <dbReference type="Proteomes" id="UP000316621"/>
    </source>
</evidence>
<dbReference type="Proteomes" id="UP000316621">
    <property type="component" value="Chromosome 3"/>
</dbReference>
<gene>
    <name evidence="1" type="ORF">C5167_014501</name>
</gene>
<name>A0A4Y7J497_PAPSO</name>
<dbReference type="PANTHER" id="PTHR13060">
    <property type="entry name" value="SGT1 PROTEIN HSGT1 SUPPRESSOR OF GCR2"/>
    <property type="match status" value="1"/>
</dbReference>
<evidence type="ECO:0000313" key="1">
    <source>
        <dbReference type="EMBL" id="RZC55637.1"/>
    </source>
</evidence>
<dbReference type="InterPro" id="IPR010770">
    <property type="entry name" value="Ecd"/>
</dbReference>
<dbReference type="Gramene" id="RZC55637">
    <property type="protein sequence ID" value="RZC55637"/>
    <property type="gene ID" value="C5167_014501"/>
</dbReference>
<dbReference type="GO" id="GO:0005634">
    <property type="term" value="C:nucleus"/>
    <property type="evidence" value="ECO:0007669"/>
    <property type="project" value="TreeGrafter"/>
</dbReference>
<dbReference type="STRING" id="3469.A0A4Y7J497"/>
<dbReference type="AlphaFoldDB" id="A0A4Y7J497"/>
<reference evidence="1 2" key="1">
    <citation type="journal article" date="2018" name="Science">
        <title>The opium poppy genome and morphinan production.</title>
        <authorList>
            <person name="Guo L."/>
            <person name="Winzer T."/>
            <person name="Yang X."/>
            <person name="Li Y."/>
            <person name="Ning Z."/>
            <person name="He Z."/>
            <person name="Teodor R."/>
            <person name="Lu Y."/>
            <person name="Bowser T.A."/>
            <person name="Graham I.A."/>
            <person name="Ye K."/>
        </authorList>
    </citation>
    <scope>NUCLEOTIDE SEQUENCE [LARGE SCALE GENOMIC DNA]</scope>
    <source>
        <strain evidence="2">cv. HN1</strain>
        <tissue evidence="1">Leaves</tissue>
    </source>
</reference>
<dbReference type="EMBL" id="CM010717">
    <property type="protein sequence ID" value="RZC55637.1"/>
    <property type="molecule type" value="Genomic_DNA"/>
</dbReference>
<organism evidence="1 2">
    <name type="scientific">Papaver somniferum</name>
    <name type="common">Opium poppy</name>
    <dbReference type="NCBI Taxonomy" id="3469"/>
    <lineage>
        <taxon>Eukaryota</taxon>
        <taxon>Viridiplantae</taxon>
        <taxon>Streptophyta</taxon>
        <taxon>Embryophyta</taxon>
        <taxon>Tracheophyta</taxon>
        <taxon>Spermatophyta</taxon>
        <taxon>Magnoliopsida</taxon>
        <taxon>Ranunculales</taxon>
        <taxon>Papaveraceae</taxon>
        <taxon>Papaveroideae</taxon>
        <taxon>Papaver</taxon>
    </lineage>
</organism>
<proteinExistence type="predicted"/>
<protein>
    <submittedName>
        <fullName evidence="1">Uncharacterized protein</fullName>
    </submittedName>
</protein>
<dbReference type="PANTHER" id="PTHR13060:SF0">
    <property type="entry name" value="PROTEIN ECDYSONELESS HOMOLOG"/>
    <property type="match status" value="1"/>
</dbReference>
<keyword evidence="2" id="KW-1185">Reference proteome</keyword>
<accession>A0A4Y7J497</accession>
<sequence length="124" mass="14165">METFLKGTESTVDGDKKEELVRVSVRMSRAMYVKLVNQKSFEAPKCYPIPPKTDSSLYVEALLVLCILFSYFREMMNGPVSRIDEILLLPNSSVEFKGLGLLPSDDDAWLYDEEDKSKLAMFRV</sequence>